<keyword evidence="2" id="KW-1185">Reference proteome</keyword>
<dbReference type="KEGG" id="aii:E4K63_00695"/>
<evidence type="ECO:0000313" key="2">
    <source>
        <dbReference type="Proteomes" id="UP000502004"/>
    </source>
</evidence>
<organism evidence="1 2">
    <name type="scientific">Allofrancisella inopinata</name>
    <dbReference type="NCBI Taxonomy" id="1085647"/>
    <lineage>
        <taxon>Bacteria</taxon>
        <taxon>Pseudomonadati</taxon>
        <taxon>Pseudomonadota</taxon>
        <taxon>Gammaproteobacteria</taxon>
        <taxon>Thiotrichales</taxon>
        <taxon>Francisellaceae</taxon>
        <taxon>Allofrancisella</taxon>
    </lineage>
</organism>
<dbReference type="AlphaFoldDB" id="A0AAE7CQ78"/>
<dbReference type="EMBL" id="CP038241">
    <property type="protein sequence ID" value="QIV95432.1"/>
    <property type="molecule type" value="Genomic_DNA"/>
</dbReference>
<evidence type="ECO:0000313" key="1">
    <source>
        <dbReference type="EMBL" id="QIV95432.1"/>
    </source>
</evidence>
<accession>A0AAE7CQ78</accession>
<proteinExistence type="predicted"/>
<protein>
    <submittedName>
        <fullName evidence="1">Uncharacterized protein</fullName>
    </submittedName>
</protein>
<sequence length="160" mass="18757">MSKEEILKKVISNIQENLLFLSNIKQGHKYKLVIKNSSGLIQNDTSSTIGRAFHGIKHTKICYSDNFWPFYNILFYFRASKEEELKKPIYNAGIGIYFLAESLYKNDTSKYTKLYEIASDFQYFTAGINDWSYGLLNLSSHFEYFFHFYNFPMTRLIGGD</sequence>
<dbReference type="RefSeq" id="WP_133942365.1">
    <property type="nucleotide sequence ID" value="NZ_CP038241.1"/>
</dbReference>
<name>A0AAE7CQ78_9GAMM</name>
<reference evidence="1 2" key="1">
    <citation type="submission" date="2019-03" db="EMBL/GenBank/DDBJ databases">
        <title>Complete Genome Sequence of Allofrancisella inopinata Strain SYSU YG23 Isolated from Water-Cooling Systems in China.</title>
        <authorList>
            <person name="Ohrman C."/>
            <person name="Uneklint I."/>
            <person name="Sjodin A."/>
        </authorList>
    </citation>
    <scope>NUCLEOTIDE SEQUENCE [LARGE SCALE GENOMIC DNA]</scope>
    <source>
        <strain evidence="1 2">SYSU YG23</strain>
    </source>
</reference>
<gene>
    <name evidence="1" type="ORF">E4K63_00695</name>
</gene>
<dbReference type="Proteomes" id="UP000502004">
    <property type="component" value="Chromosome"/>
</dbReference>